<name>A0A2T7G0H3_9RHOB</name>
<reference evidence="1 2" key="1">
    <citation type="submission" date="2018-04" db="EMBL/GenBank/DDBJ databases">
        <title>Pelagivirga bohaiensis gen. nov., sp. nov., a bacterium isolated from the Bohai Sea.</title>
        <authorList>
            <person name="Ji X."/>
        </authorList>
    </citation>
    <scope>NUCLEOTIDE SEQUENCE [LARGE SCALE GENOMIC DNA]</scope>
    <source>
        <strain evidence="1 2">BH-SD16</strain>
    </source>
</reference>
<dbReference type="Gene3D" id="3.40.50.720">
    <property type="entry name" value="NAD(P)-binding Rossmann-like Domain"/>
    <property type="match status" value="1"/>
</dbReference>
<proteinExistence type="predicted"/>
<sequence length="65" mass="7335">MVATVVGFEGALAFDTSKPDGAPRKLMDVSRMTDLGWQARIDLIDGITQTYDWFLSREADTLRER</sequence>
<organism evidence="1 2">
    <name type="scientific">Thalassorhabdomicrobium marinisediminis</name>
    <dbReference type="NCBI Taxonomy" id="2170577"/>
    <lineage>
        <taxon>Bacteria</taxon>
        <taxon>Pseudomonadati</taxon>
        <taxon>Pseudomonadota</taxon>
        <taxon>Alphaproteobacteria</taxon>
        <taxon>Rhodobacterales</taxon>
        <taxon>Paracoccaceae</taxon>
        <taxon>Thalassorhabdomicrobium</taxon>
    </lineage>
</organism>
<dbReference type="OrthoDB" id="9811425at2"/>
<comment type="caution">
    <text evidence="1">The sequence shown here is derived from an EMBL/GenBank/DDBJ whole genome shotgun (WGS) entry which is preliminary data.</text>
</comment>
<gene>
    <name evidence="1" type="ORF">DC363_00005</name>
</gene>
<dbReference type="Proteomes" id="UP000244817">
    <property type="component" value="Unassembled WGS sequence"/>
</dbReference>
<dbReference type="GO" id="GO:0050577">
    <property type="term" value="F:GDP-L-fucose synthase activity"/>
    <property type="evidence" value="ECO:0007669"/>
    <property type="project" value="TreeGrafter"/>
</dbReference>
<dbReference type="RefSeq" id="WP_108639079.1">
    <property type="nucleotide sequence ID" value="NZ_QCYG01000001.1"/>
</dbReference>
<evidence type="ECO:0008006" key="3">
    <source>
        <dbReference type="Google" id="ProtNLM"/>
    </source>
</evidence>
<evidence type="ECO:0000313" key="2">
    <source>
        <dbReference type="Proteomes" id="UP000244817"/>
    </source>
</evidence>
<dbReference type="AlphaFoldDB" id="A0A2T7G0H3"/>
<evidence type="ECO:0000313" key="1">
    <source>
        <dbReference type="EMBL" id="PVA07922.1"/>
    </source>
</evidence>
<dbReference type="InterPro" id="IPR036291">
    <property type="entry name" value="NAD(P)-bd_dom_sf"/>
</dbReference>
<dbReference type="SUPFAM" id="SSF51735">
    <property type="entry name" value="NAD(P)-binding Rossmann-fold domains"/>
    <property type="match status" value="1"/>
</dbReference>
<dbReference type="PANTHER" id="PTHR43238:SF1">
    <property type="entry name" value="GDP-L-FUCOSE SYNTHASE"/>
    <property type="match status" value="1"/>
</dbReference>
<accession>A0A2T7G0H3</accession>
<dbReference type="PANTHER" id="PTHR43238">
    <property type="entry name" value="GDP-L-FUCOSE SYNTHASE"/>
    <property type="match status" value="1"/>
</dbReference>
<dbReference type="EMBL" id="QCYG01000001">
    <property type="protein sequence ID" value="PVA07922.1"/>
    <property type="molecule type" value="Genomic_DNA"/>
</dbReference>
<keyword evidence="2" id="KW-1185">Reference proteome</keyword>
<dbReference type="Gene3D" id="3.90.25.10">
    <property type="entry name" value="UDP-galactose 4-epimerase, domain 1"/>
    <property type="match status" value="1"/>
</dbReference>
<protein>
    <recommendedName>
        <fullName evidence="3">GDP-L-fucose synthase</fullName>
    </recommendedName>
</protein>